<dbReference type="InterPro" id="IPR036941">
    <property type="entry name" value="Rcpt_L-dom_sf"/>
</dbReference>
<keyword evidence="3" id="KW-0964">Secreted</keyword>
<keyword evidence="2" id="KW-0134">Cell wall</keyword>
<keyword evidence="8" id="KW-1185">Reference proteome</keyword>
<dbReference type="Proteomes" id="UP001313282">
    <property type="component" value="Unassembled WGS sequence"/>
</dbReference>
<evidence type="ECO:0000256" key="5">
    <source>
        <dbReference type="ARBA" id="ARBA00023180"/>
    </source>
</evidence>
<reference evidence="7 8" key="1">
    <citation type="submission" date="2019-10" db="EMBL/GenBank/DDBJ databases">
        <authorList>
            <person name="Palmer J.M."/>
        </authorList>
    </citation>
    <scope>NUCLEOTIDE SEQUENCE [LARGE SCALE GENOMIC DNA]</scope>
    <source>
        <strain evidence="7 8">TWF718</strain>
    </source>
</reference>
<comment type="subcellular location">
    <subcellularLocation>
        <location evidence="1">Secreted</location>
        <location evidence="1">Cell wall</location>
    </subcellularLocation>
</comment>
<evidence type="ECO:0000256" key="2">
    <source>
        <dbReference type="ARBA" id="ARBA00022512"/>
    </source>
</evidence>
<dbReference type="Gene3D" id="3.80.20.20">
    <property type="entry name" value="Receptor L-domain"/>
    <property type="match status" value="1"/>
</dbReference>
<keyword evidence="5" id="KW-0325">Glycoprotein</keyword>
<keyword evidence="4 6" id="KW-0732">Signal</keyword>
<dbReference type="InterPro" id="IPR051648">
    <property type="entry name" value="CWI-Assembly_Regulator"/>
</dbReference>
<name>A0AAN8N103_9PEZI</name>
<dbReference type="AlphaFoldDB" id="A0AAN8N103"/>
<feature type="signal peptide" evidence="6">
    <location>
        <begin position="1"/>
        <end position="17"/>
    </location>
</feature>
<evidence type="ECO:0000313" key="7">
    <source>
        <dbReference type="EMBL" id="KAK6343035.1"/>
    </source>
</evidence>
<evidence type="ECO:0000256" key="4">
    <source>
        <dbReference type="ARBA" id="ARBA00022729"/>
    </source>
</evidence>
<sequence length="420" mass="45877">MLSTILFLAVGLSSVNAASRSSFPAICTNSTLLIDSLDVLTTAQECTEIDGDLVIQYASDYPTAIEFPNLRSVFGSFLSINFNQDISVTRLSAPNLTAVGSDLYISRWVNLTTINMPVLTAVNRVRLNHLPALTSANFLSTLESIENNYEVTNTSLKEIKNDRLPYAVFVEIFDNKELEKLELTALTNASYNIALRRNKPGVEVSLPALKEVFYFELQRISGLEIPELESAIGHFIVNDSTVESLEAPKLQSVGLWYDPSISITNNRGLIIQNSGSLKSLSFPALEAVQLDLVIRNNSELQDISFPALKRVTGNIGLEGTFESLNFPELEKVGGIFSLGNDEAGFSCTELQGFKTNGTIRGAFSCPEYQELPARNSSQGSSKNEVEDWLKWTSPSTGFGSLRSTSAVVFAICISGVLLVL</sequence>
<evidence type="ECO:0000256" key="3">
    <source>
        <dbReference type="ARBA" id="ARBA00022525"/>
    </source>
</evidence>
<organism evidence="7 8">
    <name type="scientific">Orbilia javanica</name>
    <dbReference type="NCBI Taxonomy" id="47235"/>
    <lineage>
        <taxon>Eukaryota</taxon>
        <taxon>Fungi</taxon>
        <taxon>Dikarya</taxon>
        <taxon>Ascomycota</taxon>
        <taxon>Pezizomycotina</taxon>
        <taxon>Orbiliomycetes</taxon>
        <taxon>Orbiliales</taxon>
        <taxon>Orbiliaceae</taxon>
        <taxon>Orbilia</taxon>
    </lineage>
</organism>
<dbReference type="PANTHER" id="PTHR31018:SF3">
    <property type="entry name" value="RECEPTOR PROTEIN-TYROSINE KINASE"/>
    <property type="match status" value="1"/>
</dbReference>
<evidence type="ECO:0000313" key="8">
    <source>
        <dbReference type="Proteomes" id="UP001313282"/>
    </source>
</evidence>
<evidence type="ECO:0000256" key="1">
    <source>
        <dbReference type="ARBA" id="ARBA00004191"/>
    </source>
</evidence>
<accession>A0AAN8N103</accession>
<dbReference type="SUPFAM" id="SSF52058">
    <property type="entry name" value="L domain-like"/>
    <property type="match status" value="2"/>
</dbReference>
<feature type="chain" id="PRO_5042893068" evidence="6">
    <location>
        <begin position="18"/>
        <end position="420"/>
    </location>
</feature>
<dbReference type="EMBL" id="JAVHNR010000005">
    <property type="protein sequence ID" value="KAK6343035.1"/>
    <property type="molecule type" value="Genomic_DNA"/>
</dbReference>
<comment type="caution">
    <text evidence="7">The sequence shown here is derived from an EMBL/GenBank/DDBJ whole genome shotgun (WGS) entry which is preliminary data.</text>
</comment>
<proteinExistence type="predicted"/>
<evidence type="ECO:0000256" key="6">
    <source>
        <dbReference type="SAM" id="SignalP"/>
    </source>
</evidence>
<gene>
    <name evidence="7" type="ORF">TWF718_008412</name>
</gene>
<protein>
    <submittedName>
        <fullName evidence="7">Uncharacterized protein</fullName>
    </submittedName>
</protein>
<dbReference type="PANTHER" id="PTHR31018">
    <property type="entry name" value="SPORULATION-SPECIFIC PROTEIN-RELATED"/>
    <property type="match status" value="1"/>
</dbReference>